<dbReference type="SMART" id="SM00471">
    <property type="entry name" value="HDc"/>
    <property type="match status" value="1"/>
</dbReference>
<name>A0A9D1NGL9_9FIRM</name>
<dbReference type="InterPro" id="IPR006674">
    <property type="entry name" value="HD_domain"/>
</dbReference>
<dbReference type="EMBL" id="DVOF01000029">
    <property type="protein sequence ID" value="HIV02133.1"/>
    <property type="molecule type" value="Genomic_DNA"/>
</dbReference>
<dbReference type="CDD" id="cd00077">
    <property type="entry name" value="HDc"/>
    <property type="match status" value="1"/>
</dbReference>
<proteinExistence type="predicted"/>
<dbReference type="Pfam" id="PF01966">
    <property type="entry name" value="HD"/>
    <property type="match status" value="1"/>
</dbReference>
<dbReference type="SUPFAM" id="SSF109604">
    <property type="entry name" value="HD-domain/PDEase-like"/>
    <property type="match status" value="1"/>
</dbReference>
<organism evidence="2 3">
    <name type="scientific">Candidatus Aphodoplasma excrementigallinarum</name>
    <dbReference type="NCBI Taxonomy" id="2840673"/>
    <lineage>
        <taxon>Bacteria</taxon>
        <taxon>Bacillati</taxon>
        <taxon>Bacillota</taxon>
        <taxon>Clostridia</taxon>
        <taxon>Eubacteriales</taxon>
        <taxon>Candidatus Aphodoplasma</taxon>
    </lineage>
</organism>
<dbReference type="NCBIfam" id="TIGR00277">
    <property type="entry name" value="HDIG"/>
    <property type="match status" value="1"/>
</dbReference>
<dbReference type="Gene3D" id="1.10.3210.50">
    <property type="match status" value="1"/>
</dbReference>
<dbReference type="PANTHER" id="PTHR33594:SF1">
    <property type="entry name" value="HD_PDEASE DOMAIN-CONTAINING PROTEIN"/>
    <property type="match status" value="1"/>
</dbReference>
<comment type="caution">
    <text evidence="2">The sequence shown here is derived from an EMBL/GenBank/DDBJ whole genome shotgun (WGS) entry which is preliminary data.</text>
</comment>
<gene>
    <name evidence="2" type="ORF">IAC74_01060</name>
</gene>
<dbReference type="Proteomes" id="UP000886743">
    <property type="component" value="Unassembled WGS sequence"/>
</dbReference>
<sequence>MKREAFLKIEAYMRACMQDSAHDTEHIYRVLYLALEIAQTEKRADRDVLIAACLLHDIGRQAQFENPALCHAAVGAEMAFAFLVKNGFSEPFAAHVRAAVATHRFRKGSPPVSIEAKILYDADKIDVCGAVGVARTLLYQGQMAEPLYTLLPDSTVSDGEADTAPSFFQEYKRKLQGIGERLFTQKGREIAAQRQGAAEAFYNSLLREVREPYECGRRLLVDEIEP</sequence>
<dbReference type="AlphaFoldDB" id="A0A9D1NGL9"/>
<protein>
    <submittedName>
        <fullName evidence="2">HD domain-containing protein</fullName>
    </submittedName>
</protein>
<evidence type="ECO:0000259" key="1">
    <source>
        <dbReference type="PROSITE" id="PS51831"/>
    </source>
</evidence>
<reference evidence="2" key="1">
    <citation type="submission" date="2020-10" db="EMBL/GenBank/DDBJ databases">
        <authorList>
            <person name="Gilroy R."/>
        </authorList>
    </citation>
    <scope>NUCLEOTIDE SEQUENCE</scope>
    <source>
        <strain evidence="2">4920</strain>
    </source>
</reference>
<dbReference type="PANTHER" id="PTHR33594">
    <property type="entry name" value="SUPERFAMILY HYDROLASE, PUTATIVE (AFU_ORTHOLOGUE AFUA_1G03035)-RELATED"/>
    <property type="match status" value="1"/>
</dbReference>
<dbReference type="InterPro" id="IPR006675">
    <property type="entry name" value="HDIG_dom"/>
</dbReference>
<dbReference type="PROSITE" id="PS51831">
    <property type="entry name" value="HD"/>
    <property type="match status" value="1"/>
</dbReference>
<accession>A0A9D1NGL9</accession>
<feature type="domain" description="HD" evidence="1">
    <location>
        <begin position="23"/>
        <end position="128"/>
    </location>
</feature>
<evidence type="ECO:0000313" key="2">
    <source>
        <dbReference type="EMBL" id="HIV02133.1"/>
    </source>
</evidence>
<reference evidence="2" key="2">
    <citation type="journal article" date="2021" name="PeerJ">
        <title>Extensive microbial diversity within the chicken gut microbiome revealed by metagenomics and culture.</title>
        <authorList>
            <person name="Gilroy R."/>
            <person name="Ravi A."/>
            <person name="Getino M."/>
            <person name="Pursley I."/>
            <person name="Horton D.L."/>
            <person name="Alikhan N.F."/>
            <person name="Baker D."/>
            <person name="Gharbi K."/>
            <person name="Hall N."/>
            <person name="Watson M."/>
            <person name="Adriaenssens E.M."/>
            <person name="Foster-Nyarko E."/>
            <person name="Jarju S."/>
            <person name="Secka A."/>
            <person name="Antonio M."/>
            <person name="Oren A."/>
            <person name="Chaudhuri R.R."/>
            <person name="La Ragione R."/>
            <person name="Hildebrand F."/>
            <person name="Pallen M.J."/>
        </authorList>
    </citation>
    <scope>NUCLEOTIDE SEQUENCE</scope>
    <source>
        <strain evidence="2">4920</strain>
    </source>
</reference>
<dbReference type="InterPro" id="IPR003607">
    <property type="entry name" value="HD/PDEase_dom"/>
</dbReference>
<evidence type="ECO:0000313" key="3">
    <source>
        <dbReference type="Proteomes" id="UP000886743"/>
    </source>
</evidence>